<organism evidence="1 2">
    <name type="scientific">Irpex rosettiformis</name>
    <dbReference type="NCBI Taxonomy" id="378272"/>
    <lineage>
        <taxon>Eukaryota</taxon>
        <taxon>Fungi</taxon>
        <taxon>Dikarya</taxon>
        <taxon>Basidiomycota</taxon>
        <taxon>Agaricomycotina</taxon>
        <taxon>Agaricomycetes</taxon>
        <taxon>Polyporales</taxon>
        <taxon>Irpicaceae</taxon>
        <taxon>Irpex</taxon>
    </lineage>
</organism>
<proteinExistence type="predicted"/>
<sequence length="447" mass="49468">RPLTSVLASRLHVSDSHSPCSDRSQTVILSSEQEAVLNKVRAGRSIFFTGAAGTGKSLLLREIVQWARGVYGKDRVAVTASTGLASINIGGCTIYSWAGIGLGKEKAEALLSIIKNASWDEKKKTRKRYVRQNSPLMRWLGCKLLILDEGEQDWIGRQIGEEDKPYGAIQVITCPRTNQISAYITTEFVDMLNALRIGGLSEDHVQKFKALDRPITCPEGMEPVQLFPLKDNVNKANSERLEQLEGDPRYFHSVDWPGFTKYGDRLPDHIFKNALTRMVALQIVALKNLVAGTLVNGSMGKVIGFKLAREAFEEDIDFALPQCLNRATKDGGKLRQRDAPDELLTSEKLWPLVEFTKSGKRLLCVPSSFETVNASGRVEATRYQVPLIPAWALSVHKSQGMTIDYLKVDLARSFEYGQGKEPPQSSLVVRVLITACSSVCRAVACVK</sequence>
<dbReference type="EMBL" id="MU274929">
    <property type="protein sequence ID" value="KAI0085665.1"/>
    <property type="molecule type" value="Genomic_DNA"/>
</dbReference>
<evidence type="ECO:0000313" key="1">
    <source>
        <dbReference type="EMBL" id="KAI0085665.1"/>
    </source>
</evidence>
<evidence type="ECO:0000313" key="2">
    <source>
        <dbReference type="Proteomes" id="UP001055072"/>
    </source>
</evidence>
<feature type="non-terminal residue" evidence="1">
    <location>
        <position position="1"/>
    </location>
</feature>
<protein>
    <submittedName>
        <fullName evidence="1">PIF1-like helicase-domain-containing protein</fullName>
    </submittedName>
</protein>
<dbReference type="Proteomes" id="UP001055072">
    <property type="component" value="Unassembled WGS sequence"/>
</dbReference>
<reference evidence="1" key="1">
    <citation type="journal article" date="2021" name="Environ. Microbiol.">
        <title>Gene family expansions and transcriptome signatures uncover fungal adaptations to wood decay.</title>
        <authorList>
            <person name="Hage H."/>
            <person name="Miyauchi S."/>
            <person name="Viragh M."/>
            <person name="Drula E."/>
            <person name="Min B."/>
            <person name="Chaduli D."/>
            <person name="Navarro D."/>
            <person name="Favel A."/>
            <person name="Norest M."/>
            <person name="Lesage-Meessen L."/>
            <person name="Balint B."/>
            <person name="Merenyi Z."/>
            <person name="de Eugenio L."/>
            <person name="Morin E."/>
            <person name="Martinez A.T."/>
            <person name="Baldrian P."/>
            <person name="Stursova M."/>
            <person name="Martinez M.J."/>
            <person name="Novotny C."/>
            <person name="Magnuson J.K."/>
            <person name="Spatafora J.W."/>
            <person name="Maurice S."/>
            <person name="Pangilinan J."/>
            <person name="Andreopoulos W."/>
            <person name="LaButti K."/>
            <person name="Hundley H."/>
            <person name="Na H."/>
            <person name="Kuo A."/>
            <person name="Barry K."/>
            <person name="Lipzen A."/>
            <person name="Henrissat B."/>
            <person name="Riley R."/>
            <person name="Ahrendt S."/>
            <person name="Nagy L.G."/>
            <person name="Grigoriev I.V."/>
            <person name="Martin F."/>
            <person name="Rosso M.N."/>
        </authorList>
    </citation>
    <scope>NUCLEOTIDE SEQUENCE</scope>
    <source>
        <strain evidence="1">CBS 384.51</strain>
    </source>
</reference>
<name>A0ACB8TUK6_9APHY</name>
<accession>A0ACB8TUK6</accession>
<gene>
    <name evidence="1" type="ORF">BDY19DRAFT_896298</name>
</gene>
<comment type="caution">
    <text evidence="1">The sequence shown here is derived from an EMBL/GenBank/DDBJ whole genome shotgun (WGS) entry which is preliminary data.</text>
</comment>
<keyword evidence="2" id="KW-1185">Reference proteome</keyword>